<accession>A0ABM1S074</accession>
<gene>
    <name evidence="4" type="primary">LOC106475073</name>
</gene>
<dbReference type="Proteomes" id="UP000694941">
    <property type="component" value="Unplaced"/>
</dbReference>
<evidence type="ECO:0000313" key="3">
    <source>
        <dbReference type="Proteomes" id="UP000694941"/>
    </source>
</evidence>
<evidence type="ECO:0000313" key="4">
    <source>
        <dbReference type="RefSeq" id="XP_022237029.1"/>
    </source>
</evidence>
<proteinExistence type="predicted"/>
<keyword evidence="2" id="KW-0812">Transmembrane</keyword>
<reference evidence="4" key="1">
    <citation type="submission" date="2025-08" db="UniProtKB">
        <authorList>
            <consortium name="RefSeq"/>
        </authorList>
    </citation>
    <scope>IDENTIFICATION</scope>
    <source>
        <tissue evidence="4">Muscle</tissue>
    </source>
</reference>
<dbReference type="GeneID" id="106475073"/>
<name>A0ABM1S074_LIMPO</name>
<keyword evidence="2" id="KW-0472">Membrane</keyword>
<dbReference type="RefSeq" id="XP_022237029.1">
    <property type="nucleotide sequence ID" value="XM_022381321.1"/>
</dbReference>
<feature type="transmembrane region" description="Helical" evidence="2">
    <location>
        <begin position="20"/>
        <end position="42"/>
    </location>
</feature>
<organism evidence="3 4">
    <name type="scientific">Limulus polyphemus</name>
    <name type="common">Atlantic horseshoe crab</name>
    <dbReference type="NCBI Taxonomy" id="6850"/>
    <lineage>
        <taxon>Eukaryota</taxon>
        <taxon>Metazoa</taxon>
        <taxon>Ecdysozoa</taxon>
        <taxon>Arthropoda</taxon>
        <taxon>Chelicerata</taxon>
        <taxon>Merostomata</taxon>
        <taxon>Xiphosura</taxon>
        <taxon>Limulidae</taxon>
        <taxon>Limulus</taxon>
    </lineage>
</organism>
<feature type="transmembrane region" description="Helical" evidence="2">
    <location>
        <begin position="54"/>
        <end position="78"/>
    </location>
</feature>
<keyword evidence="3" id="KW-1185">Reference proteome</keyword>
<protein>
    <submittedName>
        <fullName evidence="4">Uncharacterized protein LOC106475073 isoform X2</fullName>
    </submittedName>
</protein>
<sequence>MSFALLAGLGLKRSKYLLGWLFVVILFYFPECGLVLFMSLYYWGLDTYYGLTEFVFYICRAVINVLCIVCVQSQYSSWQEEKDVMRRLENLNVVPKSNYNSVSLLSDQGSGISKQNGISNNGHTSGTLERFRSGQVHDSELHFNGIPNGGVMNLSRNPSNSSNLYTKRQNGFTTFGIPANGVSNSDKSVFLGRPIPPPPPPGSAAFFRSEFDAASFSDFMTSRPRAHARSLSDFGYALQRQVMTDSASDMPNYHSYVNSGFFANDQDSIRDYRNGFSSANSSIGYSTQSLERSKYRRTPSQRRARSLEDITLQITDDVTLRKLPEDPFQYLGRPGSRMPDDVQSSSTDSIRDIAL</sequence>
<evidence type="ECO:0000256" key="2">
    <source>
        <dbReference type="SAM" id="Phobius"/>
    </source>
</evidence>
<evidence type="ECO:0000256" key="1">
    <source>
        <dbReference type="SAM" id="MobiDB-lite"/>
    </source>
</evidence>
<feature type="region of interest" description="Disordered" evidence="1">
    <location>
        <begin position="325"/>
        <end position="355"/>
    </location>
</feature>
<keyword evidence="2" id="KW-1133">Transmembrane helix</keyword>